<gene>
    <name evidence="1" type="ORF">LXN57_38270</name>
</gene>
<organism evidence="1 2">
    <name type="scientific">Paractinoplanes hotanensis</name>
    <dbReference type="NCBI Taxonomy" id="2906497"/>
    <lineage>
        <taxon>Bacteria</taxon>
        <taxon>Bacillati</taxon>
        <taxon>Actinomycetota</taxon>
        <taxon>Actinomycetes</taxon>
        <taxon>Micromonosporales</taxon>
        <taxon>Micromonosporaceae</taxon>
        <taxon>Paractinoplanes</taxon>
    </lineage>
</organism>
<dbReference type="RefSeq" id="WP_251803112.1">
    <property type="nucleotide sequence ID" value="NZ_JAMQOL010000059.1"/>
</dbReference>
<evidence type="ECO:0000313" key="1">
    <source>
        <dbReference type="EMBL" id="MCM4083411.1"/>
    </source>
</evidence>
<keyword evidence="2" id="KW-1185">Reference proteome</keyword>
<dbReference type="Proteomes" id="UP001523216">
    <property type="component" value="Unassembled WGS sequence"/>
</dbReference>
<proteinExistence type="predicted"/>
<protein>
    <submittedName>
        <fullName evidence="1">Uncharacterized protein</fullName>
    </submittedName>
</protein>
<dbReference type="EMBL" id="JAMQOL010000059">
    <property type="protein sequence ID" value="MCM4083411.1"/>
    <property type="molecule type" value="Genomic_DNA"/>
</dbReference>
<evidence type="ECO:0000313" key="2">
    <source>
        <dbReference type="Proteomes" id="UP001523216"/>
    </source>
</evidence>
<sequence>MAIRDHFAQWMHQHGRPNRPARILNRMTCTVPELVAHAVSCDFPVCVEDHQYVGSAGVLDDDPAGQCSRIAGS</sequence>
<name>A0ABT0YBJ0_9ACTN</name>
<comment type="caution">
    <text evidence="1">The sequence shown here is derived from an EMBL/GenBank/DDBJ whole genome shotgun (WGS) entry which is preliminary data.</text>
</comment>
<reference evidence="1 2" key="1">
    <citation type="submission" date="2022-06" db="EMBL/GenBank/DDBJ databases">
        <title>Actinoplanes abujensis sp. nov., isolated from Nigerian arid soil.</title>
        <authorList>
            <person name="Ding P."/>
        </authorList>
    </citation>
    <scope>NUCLEOTIDE SEQUENCE [LARGE SCALE GENOMIC DNA]</scope>
    <source>
        <strain evidence="2">TRM88002</strain>
    </source>
</reference>
<accession>A0ABT0YBJ0</accession>